<keyword evidence="1" id="KW-0547">Nucleotide-binding</keyword>
<proteinExistence type="predicted"/>
<evidence type="ECO:0000256" key="2">
    <source>
        <dbReference type="ARBA" id="ARBA00022840"/>
    </source>
</evidence>
<gene>
    <name evidence="4" type="ORF">F7O44_05700</name>
</gene>
<evidence type="ECO:0000313" key="4">
    <source>
        <dbReference type="EMBL" id="NDL56563.1"/>
    </source>
</evidence>
<dbReference type="GO" id="GO:0005524">
    <property type="term" value="F:ATP binding"/>
    <property type="evidence" value="ECO:0007669"/>
    <property type="project" value="UniProtKB-KW"/>
</dbReference>
<dbReference type="InterPro" id="IPR027417">
    <property type="entry name" value="P-loop_NTPase"/>
</dbReference>
<dbReference type="Gene3D" id="3.40.50.300">
    <property type="entry name" value="P-loop containing nucleotide triphosphate hydrolases"/>
    <property type="match status" value="1"/>
</dbReference>
<comment type="caution">
    <text evidence="4">The sequence shown here is derived from an EMBL/GenBank/DDBJ whole genome shotgun (WGS) entry which is preliminary data.</text>
</comment>
<dbReference type="SMART" id="SM00382">
    <property type="entry name" value="AAA"/>
    <property type="match status" value="1"/>
</dbReference>
<dbReference type="AlphaFoldDB" id="A0A7K3LZV0"/>
<dbReference type="Pfam" id="PF00005">
    <property type="entry name" value="ABC_tran"/>
    <property type="match status" value="1"/>
</dbReference>
<keyword evidence="5" id="KW-1185">Reference proteome</keyword>
<sequence length="293" mass="31956">MTHGIDVRNLTARFGDVVALDNLSFSLTGGKIYGLLGRNGSGKTTLLSIIAAFRAADDGIVLVDGREPFENGRITEQICLIREAGNVIDGAKVQDVLKMSSNFRPHWDADYAAQLADMFELPMKKKVSSLSRGQQSAVGITVGMATRAPVTMFDESYLGMDAPSRYAFYDELLRDYMEHPRTIIISTHLIEEVASLFEEVLILDDGRLVAHDETDMLVQRGVSIAGRASVVDEFTKGLTILSHQQLGGTKSTTVFGQIDEQKRAEARAAGLELGPVGLQDLFVHLTKDGRGPQ</sequence>
<protein>
    <submittedName>
        <fullName evidence="4">ATP-binding cassette domain-containing protein</fullName>
    </submittedName>
</protein>
<dbReference type="InterPro" id="IPR003439">
    <property type="entry name" value="ABC_transporter-like_ATP-bd"/>
</dbReference>
<dbReference type="PROSITE" id="PS50893">
    <property type="entry name" value="ABC_TRANSPORTER_2"/>
    <property type="match status" value="1"/>
</dbReference>
<evidence type="ECO:0000259" key="3">
    <source>
        <dbReference type="PROSITE" id="PS50893"/>
    </source>
</evidence>
<dbReference type="GO" id="GO:0016887">
    <property type="term" value="F:ATP hydrolysis activity"/>
    <property type="evidence" value="ECO:0007669"/>
    <property type="project" value="InterPro"/>
</dbReference>
<dbReference type="SUPFAM" id="SSF52540">
    <property type="entry name" value="P-loop containing nucleoside triphosphate hydrolases"/>
    <property type="match status" value="1"/>
</dbReference>
<reference evidence="4 5" key="1">
    <citation type="submission" date="2019-11" db="EMBL/GenBank/DDBJ databases">
        <authorList>
            <person name="Li X.-J."/>
            <person name="Feng X.-M."/>
        </authorList>
    </citation>
    <scope>NUCLEOTIDE SEQUENCE [LARGE SCALE GENOMIC DNA]</scope>
    <source>
        <strain evidence="4 5">XMNu-373</strain>
    </source>
</reference>
<keyword evidence="2 4" id="KW-0067">ATP-binding</keyword>
<accession>A0A7K3LZV0</accession>
<dbReference type="EMBL" id="WLZY01000001">
    <property type="protein sequence ID" value="NDL56563.1"/>
    <property type="molecule type" value="Genomic_DNA"/>
</dbReference>
<dbReference type="PANTHER" id="PTHR43158">
    <property type="entry name" value="SKFA PEPTIDE EXPORT ATP-BINDING PROTEIN SKFE"/>
    <property type="match status" value="1"/>
</dbReference>
<dbReference type="PANTHER" id="PTHR43158:SF5">
    <property type="entry name" value="ABC TRANSPORTER, ATP-BINDING PROTEIN"/>
    <property type="match status" value="1"/>
</dbReference>
<name>A0A7K3LZV0_9ACTN</name>
<feature type="domain" description="ABC transporter" evidence="3">
    <location>
        <begin position="5"/>
        <end position="230"/>
    </location>
</feature>
<evidence type="ECO:0000313" key="5">
    <source>
        <dbReference type="Proteomes" id="UP000460435"/>
    </source>
</evidence>
<dbReference type="RefSeq" id="WP_162449125.1">
    <property type="nucleotide sequence ID" value="NZ_WLZY01000001.1"/>
</dbReference>
<dbReference type="CDD" id="cd03230">
    <property type="entry name" value="ABC_DR_subfamily_A"/>
    <property type="match status" value="1"/>
</dbReference>
<dbReference type="InterPro" id="IPR003593">
    <property type="entry name" value="AAA+_ATPase"/>
</dbReference>
<evidence type="ECO:0000256" key="1">
    <source>
        <dbReference type="ARBA" id="ARBA00022741"/>
    </source>
</evidence>
<dbReference type="Proteomes" id="UP000460435">
    <property type="component" value="Unassembled WGS sequence"/>
</dbReference>
<organism evidence="4 5">
    <name type="scientific">Phytoactinopolyspora mesophila</name>
    <dbReference type="NCBI Taxonomy" id="2650750"/>
    <lineage>
        <taxon>Bacteria</taxon>
        <taxon>Bacillati</taxon>
        <taxon>Actinomycetota</taxon>
        <taxon>Actinomycetes</taxon>
        <taxon>Jiangellales</taxon>
        <taxon>Jiangellaceae</taxon>
        <taxon>Phytoactinopolyspora</taxon>
    </lineage>
</organism>